<sequence length="156" mass="18023">MEVDEVALEINDKIEILKGFESDLSAATYCLHNEDHTLGNALRYMLMKNPSVEFCGYSNPHPSEPKIHLRIQMYDQKSSLTALRDALDNLDQLFQTIGEEYEADLAKDQYERFEEPGLTEEQLRETVRKGEEIRRQQREEKRAESKAKASVASSLR</sequence>
<evidence type="ECO:0000256" key="4">
    <source>
        <dbReference type="ARBA" id="ARBA00023163"/>
    </source>
</evidence>
<dbReference type="InterPro" id="IPR036603">
    <property type="entry name" value="RBP11-like"/>
</dbReference>
<evidence type="ECO:0000256" key="1">
    <source>
        <dbReference type="ARBA" id="ARBA00004123"/>
    </source>
</evidence>
<dbReference type="GO" id="GO:0003677">
    <property type="term" value="F:DNA binding"/>
    <property type="evidence" value="ECO:0007669"/>
    <property type="project" value="InterPro"/>
</dbReference>
<gene>
    <name evidence="9" type="ORF">FA14DRAFT_120191</name>
</gene>
<evidence type="ECO:0000313" key="10">
    <source>
        <dbReference type="Proteomes" id="UP000245771"/>
    </source>
</evidence>
<dbReference type="GO" id="GO:0005666">
    <property type="term" value="C:RNA polymerase III complex"/>
    <property type="evidence" value="ECO:0007669"/>
    <property type="project" value="TreeGrafter"/>
</dbReference>
<dbReference type="GeneID" id="37018173"/>
<evidence type="ECO:0000256" key="6">
    <source>
        <dbReference type="ARBA" id="ARBA00025751"/>
    </source>
</evidence>
<evidence type="ECO:0000313" key="9">
    <source>
        <dbReference type="EMBL" id="PWN36332.1"/>
    </source>
</evidence>
<dbReference type="GO" id="GO:0006362">
    <property type="term" value="P:transcription elongation by RNA polymerase I"/>
    <property type="evidence" value="ECO:0007669"/>
    <property type="project" value="TreeGrafter"/>
</dbReference>
<dbReference type="InterPro" id="IPR022905">
    <property type="entry name" value="Rpo11-like"/>
</dbReference>
<protein>
    <recommendedName>
        <fullName evidence="2">DNA-directed RNA polymerases I and III subunit RPAC2</fullName>
    </recommendedName>
</protein>
<accession>A0A316VFH2</accession>
<dbReference type="AlphaFoldDB" id="A0A316VFH2"/>
<dbReference type="GO" id="GO:0046983">
    <property type="term" value="F:protein dimerization activity"/>
    <property type="evidence" value="ECO:0007669"/>
    <property type="project" value="InterPro"/>
</dbReference>
<dbReference type="CDD" id="cd07029">
    <property type="entry name" value="RNAP_I_III_AC19"/>
    <property type="match status" value="1"/>
</dbReference>
<dbReference type="PANTHER" id="PTHR13946">
    <property type="entry name" value="DNA-DIRECTED RNA POLYMERASE I,II,III"/>
    <property type="match status" value="1"/>
</dbReference>
<evidence type="ECO:0000256" key="7">
    <source>
        <dbReference type="SAM" id="MobiDB-lite"/>
    </source>
</evidence>
<keyword evidence="3" id="KW-0240">DNA-directed RNA polymerase</keyword>
<keyword evidence="5" id="KW-0539">Nucleus</keyword>
<feature type="compositionally biased region" description="Basic and acidic residues" evidence="7">
    <location>
        <begin position="112"/>
        <end position="147"/>
    </location>
</feature>
<dbReference type="InterPro" id="IPR009025">
    <property type="entry name" value="RBP11-like_dimer"/>
</dbReference>
<organism evidence="9 10">
    <name type="scientific">Meira miltonrushii</name>
    <dbReference type="NCBI Taxonomy" id="1280837"/>
    <lineage>
        <taxon>Eukaryota</taxon>
        <taxon>Fungi</taxon>
        <taxon>Dikarya</taxon>
        <taxon>Basidiomycota</taxon>
        <taxon>Ustilaginomycotina</taxon>
        <taxon>Exobasidiomycetes</taxon>
        <taxon>Exobasidiales</taxon>
        <taxon>Brachybasidiaceae</taxon>
        <taxon>Meira</taxon>
    </lineage>
</organism>
<keyword evidence="10" id="KW-1185">Reference proteome</keyword>
<feature type="domain" description="DNA-directed RNA polymerase RBP11-like dimerisation" evidence="8">
    <location>
        <begin position="27"/>
        <end position="99"/>
    </location>
</feature>
<evidence type="ECO:0000256" key="5">
    <source>
        <dbReference type="ARBA" id="ARBA00023242"/>
    </source>
</evidence>
<dbReference type="Pfam" id="PF13656">
    <property type="entry name" value="RNA_pol_L_2"/>
    <property type="match status" value="1"/>
</dbReference>
<dbReference type="InterPro" id="IPR008193">
    <property type="entry name" value="RNA_pol_Rpb11_13-16kDa_CS"/>
</dbReference>
<dbReference type="HAMAP" id="MF_00261">
    <property type="entry name" value="RNApol_arch_Rpo11"/>
    <property type="match status" value="1"/>
</dbReference>
<dbReference type="PROSITE" id="PS01154">
    <property type="entry name" value="RNA_POL_L_13KD"/>
    <property type="match status" value="1"/>
</dbReference>
<comment type="subcellular location">
    <subcellularLocation>
        <location evidence="1">Nucleus</location>
    </subcellularLocation>
</comment>
<dbReference type="PANTHER" id="PTHR13946:SF28">
    <property type="entry name" value="DNA-DIRECTED RNA POLYMERASES I AND III SUBUNIT RPAC2"/>
    <property type="match status" value="1"/>
</dbReference>
<dbReference type="GO" id="GO:0003899">
    <property type="term" value="F:DNA-directed RNA polymerase activity"/>
    <property type="evidence" value="ECO:0007669"/>
    <property type="project" value="InterPro"/>
</dbReference>
<dbReference type="InParanoid" id="A0A316VFH2"/>
<dbReference type="GO" id="GO:0055029">
    <property type="term" value="C:nuclear DNA-directed RNA polymerase complex"/>
    <property type="evidence" value="ECO:0007669"/>
    <property type="project" value="UniProtKB-ARBA"/>
</dbReference>
<dbReference type="SUPFAM" id="SSF55257">
    <property type="entry name" value="RBP11-like subunits of RNA polymerase"/>
    <property type="match status" value="1"/>
</dbReference>
<dbReference type="GO" id="GO:0005736">
    <property type="term" value="C:RNA polymerase I complex"/>
    <property type="evidence" value="ECO:0007669"/>
    <property type="project" value="TreeGrafter"/>
</dbReference>
<dbReference type="Proteomes" id="UP000245771">
    <property type="component" value="Unassembled WGS sequence"/>
</dbReference>
<dbReference type="RefSeq" id="XP_025356634.1">
    <property type="nucleotide sequence ID" value="XM_025496392.1"/>
</dbReference>
<dbReference type="FunCoup" id="A0A316VFH2">
    <property type="interactions" value="207"/>
</dbReference>
<dbReference type="OrthoDB" id="510325at2759"/>
<feature type="region of interest" description="Disordered" evidence="7">
    <location>
        <begin position="112"/>
        <end position="156"/>
    </location>
</feature>
<comment type="similarity">
    <text evidence="6">Belongs to the archaeal Rpo11/eukaryotic RPB11/RPC19 RNA polymerase subunit family.</text>
</comment>
<evidence type="ECO:0000259" key="8">
    <source>
        <dbReference type="Pfam" id="PF13656"/>
    </source>
</evidence>
<proteinExistence type="inferred from homology"/>
<dbReference type="FunFam" id="3.30.1360.10:FF:000006">
    <property type="entry name" value="DNA-directed RNA polymerases I and III subunit RPAC2"/>
    <property type="match status" value="1"/>
</dbReference>
<evidence type="ECO:0000256" key="3">
    <source>
        <dbReference type="ARBA" id="ARBA00022478"/>
    </source>
</evidence>
<dbReference type="EMBL" id="KZ819603">
    <property type="protein sequence ID" value="PWN36332.1"/>
    <property type="molecule type" value="Genomic_DNA"/>
</dbReference>
<reference evidence="9 10" key="1">
    <citation type="journal article" date="2018" name="Mol. Biol. Evol.">
        <title>Broad Genomic Sampling Reveals a Smut Pathogenic Ancestry of the Fungal Clade Ustilaginomycotina.</title>
        <authorList>
            <person name="Kijpornyongpan T."/>
            <person name="Mondo S.J."/>
            <person name="Barry K."/>
            <person name="Sandor L."/>
            <person name="Lee J."/>
            <person name="Lipzen A."/>
            <person name="Pangilinan J."/>
            <person name="LaButti K."/>
            <person name="Hainaut M."/>
            <person name="Henrissat B."/>
            <person name="Grigoriev I.V."/>
            <person name="Spatafora J.W."/>
            <person name="Aime M.C."/>
        </authorList>
    </citation>
    <scope>NUCLEOTIDE SEQUENCE [LARGE SCALE GENOMIC DNA]</scope>
    <source>
        <strain evidence="9 10">MCA 3882</strain>
    </source>
</reference>
<dbReference type="STRING" id="1280837.A0A316VFH2"/>
<dbReference type="InterPro" id="IPR033898">
    <property type="entry name" value="RNAP_AC19"/>
</dbReference>
<dbReference type="GO" id="GO:0006383">
    <property type="term" value="P:transcription by RNA polymerase III"/>
    <property type="evidence" value="ECO:0007669"/>
    <property type="project" value="TreeGrafter"/>
</dbReference>
<keyword evidence="4" id="KW-0804">Transcription</keyword>
<name>A0A316VFH2_9BASI</name>
<dbReference type="Gene3D" id="3.30.1360.10">
    <property type="entry name" value="RNA polymerase, RBP11-like subunit"/>
    <property type="match status" value="1"/>
</dbReference>
<evidence type="ECO:0000256" key="2">
    <source>
        <dbReference type="ARBA" id="ARBA00022079"/>
    </source>
</evidence>